<dbReference type="GO" id="GO:0005694">
    <property type="term" value="C:chromosome"/>
    <property type="evidence" value="ECO:0007669"/>
    <property type="project" value="InterPro"/>
</dbReference>
<gene>
    <name evidence="7" type="ORF">SAMN05421731_10616</name>
</gene>
<dbReference type="Gene3D" id="3.30.65.10">
    <property type="entry name" value="Bacterial Topoisomerase I, domain 1"/>
    <property type="match status" value="1"/>
</dbReference>
<keyword evidence="8" id="KW-1185">Reference proteome</keyword>
<evidence type="ECO:0000256" key="1">
    <source>
        <dbReference type="ARBA" id="ARBA00022741"/>
    </source>
</evidence>
<evidence type="ECO:0000259" key="5">
    <source>
        <dbReference type="Pfam" id="PF01396"/>
    </source>
</evidence>
<evidence type="ECO:0000256" key="3">
    <source>
        <dbReference type="ARBA" id="ARBA00022806"/>
    </source>
</evidence>
<sequence length="149" mass="17372">MEFKAIHSSKCLQADYVILVGLNSGNSAFPSEKEDDPLLNLVLPQPETHAFAEERRLFYVALTRAKEKVFLIGERKSIFLEEIINDPDLKSFIYIPEKENVSINHSIPPEWRCPKCNQGRIWKKTGPYGEFMACNRYPSCNYKRNLRRY</sequence>
<dbReference type="PANTHER" id="PTHR11070">
    <property type="entry name" value="UVRD / RECB / PCRA DNA HELICASE FAMILY MEMBER"/>
    <property type="match status" value="1"/>
</dbReference>
<keyword evidence="1" id="KW-0547">Nucleotide-binding</keyword>
<evidence type="ECO:0000313" key="8">
    <source>
        <dbReference type="Proteomes" id="UP000219042"/>
    </source>
</evidence>
<feature type="domain" description="UvrD-like helicase C-terminal" evidence="6">
    <location>
        <begin position="5"/>
        <end position="72"/>
    </location>
</feature>
<accession>A0A240EB58</accession>
<dbReference type="SUPFAM" id="SSF52540">
    <property type="entry name" value="P-loop containing nucleoside triphosphate hydrolases"/>
    <property type="match status" value="1"/>
</dbReference>
<dbReference type="InterPro" id="IPR027417">
    <property type="entry name" value="P-loop_NTPase"/>
</dbReference>
<dbReference type="GO" id="GO:0000725">
    <property type="term" value="P:recombinational repair"/>
    <property type="evidence" value="ECO:0007669"/>
    <property type="project" value="TreeGrafter"/>
</dbReference>
<keyword evidence="3 7" id="KW-0347">Helicase</keyword>
<evidence type="ECO:0000313" key="7">
    <source>
        <dbReference type="EMBL" id="SNX45781.1"/>
    </source>
</evidence>
<dbReference type="GO" id="GO:0016787">
    <property type="term" value="F:hydrolase activity"/>
    <property type="evidence" value="ECO:0007669"/>
    <property type="project" value="UniProtKB-KW"/>
</dbReference>
<dbReference type="GO" id="GO:0005524">
    <property type="term" value="F:ATP binding"/>
    <property type="evidence" value="ECO:0007669"/>
    <property type="project" value="UniProtKB-KW"/>
</dbReference>
<keyword evidence="4" id="KW-0067">ATP-binding</keyword>
<dbReference type="Pfam" id="PF13361">
    <property type="entry name" value="UvrD_C"/>
    <property type="match status" value="1"/>
</dbReference>
<dbReference type="Proteomes" id="UP000219042">
    <property type="component" value="Unassembled WGS sequence"/>
</dbReference>
<protein>
    <submittedName>
        <fullName evidence="7">DNA helicase-4</fullName>
    </submittedName>
</protein>
<proteinExistence type="predicted"/>
<dbReference type="GO" id="GO:0005829">
    <property type="term" value="C:cytosol"/>
    <property type="evidence" value="ECO:0007669"/>
    <property type="project" value="TreeGrafter"/>
</dbReference>
<dbReference type="GO" id="GO:0043138">
    <property type="term" value="F:3'-5' DNA helicase activity"/>
    <property type="evidence" value="ECO:0007669"/>
    <property type="project" value="TreeGrafter"/>
</dbReference>
<dbReference type="GO" id="GO:0006265">
    <property type="term" value="P:DNA topological change"/>
    <property type="evidence" value="ECO:0007669"/>
    <property type="project" value="InterPro"/>
</dbReference>
<dbReference type="Pfam" id="PF01396">
    <property type="entry name" value="Zn_ribbon_Top1"/>
    <property type="match status" value="1"/>
</dbReference>
<keyword evidence="2" id="KW-0378">Hydrolase</keyword>
<evidence type="ECO:0000259" key="6">
    <source>
        <dbReference type="Pfam" id="PF13361"/>
    </source>
</evidence>
<dbReference type="AlphaFoldDB" id="A0A240EB58"/>
<reference evidence="8" key="1">
    <citation type="submission" date="2016-09" db="EMBL/GenBank/DDBJ databases">
        <authorList>
            <person name="Varghese N."/>
            <person name="Submissions S."/>
        </authorList>
    </citation>
    <scope>NUCLEOTIDE SEQUENCE [LARGE SCALE GENOMIC DNA]</scope>
    <source>
        <strain evidence="8">ANC 4466</strain>
    </source>
</reference>
<organism evidence="7 8">
    <name type="scientific">Acinetobacter puyangensis</name>
    <dbReference type="NCBI Taxonomy" id="1096779"/>
    <lineage>
        <taxon>Bacteria</taxon>
        <taxon>Pseudomonadati</taxon>
        <taxon>Pseudomonadota</taxon>
        <taxon>Gammaproteobacteria</taxon>
        <taxon>Moraxellales</taxon>
        <taxon>Moraxellaceae</taxon>
        <taxon>Acinetobacter</taxon>
    </lineage>
</organism>
<dbReference type="InterPro" id="IPR014017">
    <property type="entry name" value="DNA_helicase_UvrD-like_C"/>
</dbReference>
<evidence type="ECO:0000256" key="4">
    <source>
        <dbReference type="ARBA" id="ARBA00022840"/>
    </source>
</evidence>
<name>A0A240EB58_9GAMM</name>
<dbReference type="Gene3D" id="3.40.50.300">
    <property type="entry name" value="P-loop containing nucleotide triphosphate hydrolases"/>
    <property type="match status" value="1"/>
</dbReference>
<dbReference type="InterPro" id="IPR000212">
    <property type="entry name" value="DNA_helicase_UvrD/REP"/>
</dbReference>
<dbReference type="InterPro" id="IPR013498">
    <property type="entry name" value="Topo_IA_Znf"/>
</dbReference>
<dbReference type="EMBL" id="OANT01000006">
    <property type="protein sequence ID" value="SNX45781.1"/>
    <property type="molecule type" value="Genomic_DNA"/>
</dbReference>
<feature type="domain" description="DNA topoisomerase type IA zn finger" evidence="5">
    <location>
        <begin position="112"/>
        <end position="148"/>
    </location>
</feature>
<dbReference type="PANTHER" id="PTHR11070:SF63">
    <property type="entry name" value="DNA HELICASE IV"/>
    <property type="match status" value="1"/>
</dbReference>
<dbReference type="GO" id="GO:0003916">
    <property type="term" value="F:DNA topoisomerase activity"/>
    <property type="evidence" value="ECO:0007669"/>
    <property type="project" value="InterPro"/>
</dbReference>
<dbReference type="GO" id="GO:0003677">
    <property type="term" value="F:DNA binding"/>
    <property type="evidence" value="ECO:0007669"/>
    <property type="project" value="InterPro"/>
</dbReference>
<dbReference type="SUPFAM" id="SSF57783">
    <property type="entry name" value="Zinc beta-ribbon"/>
    <property type="match status" value="1"/>
</dbReference>
<evidence type="ECO:0000256" key="2">
    <source>
        <dbReference type="ARBA" id="ARBA00022801"/>
    </source>
</evidence>